<dbReference type="SMART" id="SM00267">
    <property type="entry name" value="GGDEF"/>
    <property type="match status" value="1"/>
</dbReference>
<dbReference type="PROSITE" id="PS50887">
    <property type="entry name" value="GGDEF"/>
    <property type="match status" value="1"/>
</dbReference>
<dbReference type="InterPro" id="IPR035919">
    <property type="entry name" value="EAL_sf"/>
</dbReference>
<dbReference type="PANTHER" id="PTHR44757:SF2">
    <property type="entry name" value="BIOFILM ARCHITECTURE MAINTENANCE PROTEIN MBAA"/>
    <property type="match status" value="1"/>
</dbReference>
<proteinExistence type="predicted"/>
<dbReference type="NCBIfam" id="TIGR00254">
    <property type="entry name" value="GGDEF"/>
    <property type="match status" value="1"/>
</dbReference>
<dbReference type="SMART" id="SM00052">
    <property type="entry name" value="EAL"/>
    <property type="match status" value="1"/>
</dbReference>
<dbReference type="CDD" id="cd01948">
    <property type="entry name" value="EAL"/>
    <property type="match status" value="1"/>
</dbReference>
<keyword evidence="5" id="KW-1185">Reference proteome</keyword>
<dbReference type="Pfam" id="PF00563">
    <property type="entry name" value="EAL"/>
    <property type="match status" value="1"/>
</dbReference>
<dbReference type="CDD" id="cd01949">
    <property type="entry name" value="GGDEF"/>
    <property type="match status" value="1"/>
</dbReference>
<name>A0A2P7R9X6_9GAMM</name>
<dbReference type="PANTHER" id="PTHR44757">
    <property type="entry name" value="DIGUANYLATE CYCLASE DGCP"/>
    <property type="match status" value="1"/>
</dbReference>
<dbReference type="Gene3D" id="3.20.20.450">
    <property type="entry name" value="EAL domain"/>
    <property type="match status" value="1"/>
</dbReference>
<dbReference type="InterPro" id="IPR043128">
    <property type="entry name" value="Rev_trsase/Diguanyl_cyclase"/>
</dbReference>
<dbReference type="SUPFAM" id="SSF55073">
    <property type="entry name" value="Nucleotide cyclase"/>
    <property type="match status" value="1"/>
</dbReference>
<keyword evidence="1" id="KW-0472">Membrane</keyword>
<feature type="transmembrane region" description="Helical" evidence="1">
    <location>
        <begin position="174"/>
        <end position="192"/>
    </location>
</feature>
<feature type="domain" description="EAL" evidence="2">
    <location>
        <begin position="374"/>
        <end position="628"/>
    </location>
</feature>
<dbReference type="InterPro" id="IPR029787">
    <property type="entry name" value="Nucleotide_cyclase"/>
</dbReference>
<feature type="domain" description="GGDEF" evidence="3">
    <location>
        <begin position="232"/>
        <end position="365"/>
    </location>
</feature>
<dbReference type="SUPFAM" id="SSF141868">
    <property type="entry name" value="EAL domain-like"/>
    <property type="match status" value="1"/>
</dbReference>
<gene>
    <name evidence="4" type="ORF">C7I36_03195</name>
</gene>
<dbReference type="Proteomes" id="UP000242181">
    <property type="component" value="Unassembled WGS sequence"/>
</dbReference>
<sequence length="650" mass="72714">MTVARFKLLILTLISLLFLLSSVYSYNRDLEVVGYVSSTIKSIGWASSELEMELLKFDQALDRLATGRLPADQLQLRFDLLWSRIDVLLHGAENAPLRAQPGTLPLLQHIQQWLADIDETVAGLAAGQAEPVRALQRELDHVRQLARDFNVINFSATSSVQQLDMIDDIRRRSLFYLGGLLLSGGLLLLLLLRENRRNHYLAYHDNLTGLPNRARFYQYMEQLLARQGREPGRFALHMIDLDNFKEINDSLGHEAGDQLLCAMAERLQRGLAGQGLVARIGGDEFVVIQTGLRREGDARALARRMWHLLREAITLPAGQLLPRASIGSCLYPEHGRKVAELLSHADTAMYYAKGQAGGTFREFEPSMNEQRIRARRLAVELKGAMERNELYFHYQPIFILGPLRVEAVEALLRWQHPEYGQVPPLEIVAVAEQHGLAEALNEWVLRGACRQLRDWHREGFEGLKVNVNISPNIFARGRLARVVSETLAQTGIDCHCLVLEITEDTSLWDTAASVDTLAELRRMGVGIALDDFGTGYSSFSHLRQLPVNKLKIDKSFIQDLPGDTRAVNMVSTIIALAHHLDMRVTAEGVEEPAQLAMLQSLGCDLFQGYYLARPAGIIEIRRLLEYPPALAELPSLLVAGARPPGAGRDG</sequence>
<protein>
    <submittedName>
        <fullName evidence="4">GGDEF-domain containing protein</fullName>
    </submittedName>
</protein>
<evidence type="ECO:0000256" key="1">
    <source>
        <dbReference type="SAM" id="Phobius"/>
    </source>
</evidence>
<dbReference type="InterPro" id="IPR000160">
    <property type="entry name" value="GGDEF_dom"/>
</dbReference>
<dbReference type="InterPro" id="IPR001633">
    <property type="entry name" value="EAL_dom"/>
</dbReference>
<comment type="caution">
    <text evidence="4">The sequence shown here is derived from an EMBL/GenBank/DDBJ whole genome shotgun (WGS) entry which is preliminary data.</text>
</comment>
<dbReference type="OrthoDB" id="9816034at2"/>
<keyword evidence="1" id="KW-1133">Transmembrane helix</keyword>
<evidence type="ECO:0000259" key="2">
    <source>
        <dbReference type="PROSITE" id="PS50883"/>
    </source>
</evidence>
<dbReference type="InterPro" id="IPR052155">
    <property type="entry name" value="Biofilm_reg_signaling"/>
</dbReference>
<evidence type="ECO:0000313" key="5">
    <source>
        <dbReference type="Proteomes" id="UP000242181"/>
    </source>
</evidence>
<dbReference type="Gene3D" id="3.30.70.270">
    <property type="match status" value="1"/>
</dbReference>
<keyword evidence="1" id="KW-0812">Transmembrane</keyword>
<reference evidence="4 5" key="1">
    <citation type="submission" date="2018-03" db="EMBL/GenBank/DDBJ databases">
        <title>The draft genome of Zobellella taiwanensis JCM 13381.</title>
        <authorList>
            <person name="Liu L."/>
            <person name="Li L."/>
            <person name="Wang T."/>
            <person name="Zhang X."/>
            <person name="Liang L."/>
        </authorList>
    </citation>
    <scope>NUCLEOTIDE SEQUENCE [LARGE SCALE GENOMIC DNA]</scope>
    <source>
        <strain evidence="4 5">JCM 13381</strain>
    </source>
</reference>
<organism evidence="4 5">
    <name type="scientific">Zobellella taiwanensis</name>
    <dbReference type="NCBI Taxonomy" id="347535"/>
    <lineage>
        <taxon>Bacteria</taxon>
        <taxon>Pseudomonadati</taxon>
        <taxon>Pseudomonadota</taxon>
        <taxon>Gammaproteobacteria</taxon>
        <taxon>Aeromonadales</taxon>
        <taxon>Aeromonadaceae</taxon>
        <taxon>Zobellella</taxon>
    </lineage>
</organism>
<dbReference type="Pfam" id="PF00990">
    <property type="entry name" value="GGDEF"/>
    <property type="match status" value="1"/>
</dbReference>
<dbReference type="PROSITE" id="PS50883">
    <property type="entry name" value="EAL"/>
    <property type="match status" value="1"/>
</dbReference>
<evidence type="ECO:0000313" key="4">
    <source>
        <dbReference type="EMBL" id="PSJ47009.1"/>
    </source>
</evidence>
<dbReference type="AlphaFoldDB" id="A0A2P7R9X6"/>
<dbReference type="EMBL" id="PXYH01000003">
    <property type="protein sequence ID" value="PSJ47009.1"/>
    <property type="molecule type" value="Genomic_DNA"/>
</dbReference>
<evidence type="ECO:0000259" key="3">
    <source>
        <dbReference type="PROSITE" id="PS50887"/>
    </source>
</evidence>
<accession>A0A2P7R9X6</accession>